<reference evidence="2 3" key="1">
    <citation type="submission" date="2019-09" db="EMBL/GenBank/DDBJ databases">
        <title>Phylogeny of genus Pseudoclavibacter and closely related genus.</title>
        <authorList>
            <person name="Li Y."/>
        </authorList>
    </citation>
    <scope>NUCLEOTIDE SEQUENCE [LARGE SCALE GENOMIC DNA]</scope>
    <source>
        <strain evidence="2 3">DSM 23821</strain>
    </source>
</reference>
<dbReference type="OrthoDB" id="9793178at2"/>
<dbReference type="GO" id="GO:0030170">
    <property type="term" value="F:pyridoxal phosphate binding"/>
    <property type="evidence" value="ECO:0007669"/>
    <property type="project" value="InterPro"/>
</dbReference>
<dbReference type="InterPro" id="IPR011037">
    <property type="entry name" value="Pyrv_Knase-like_insert_dom_sf"/>
</dbReference>
<sequence length="228" mass="25272">MTRRLASIRRYPVKALGGEPLSRARVTEHGIEGDRVHVIAEPDGRWLSGKNTKRMRRNDALFELRARTGADGRVRIVDGDEEWDTADPGIDEHLRRRLGTDAVLLHDPGARFHDAAPVSLVGTATLAHCADRYDIDADPRRLRTNLVVTTSEPFEEEGWIDRPVCIGDVELVVTARVTRCRMIDLAQDGATGRGPWLAPLGRDRDAKAAVYARVVRDGSVREGDVVVV</sequence>
<organism evidence="2 3">
    <name type="scientific">Pseudoclavibacter chungangensis</name>
    <dbReference type="NCBI Taxonomy" id="587635"/>
    <lineage>
        <taxon>Bacteria</taxon>
        <taxon>Bacillati</taxon>
        <taxon>Actinomycetota</taxon>
        <taxon>Actinomycetes</taxon>
        <taxon>Micrococcales</taxon>
        <taxon>Microbacteriaceae</taxon>
        <taxon>Pseudoclavibacter</taxon>
    </lineage>
</organism>
<dbReference type="RefSeq" id="WP_158042001.1">
    <property type="nucleotide sequence ID" value="NZ_JACCFV010000001.1"/>
</dbReference>
<dbReference type="InterPro" id="IPR005303">
    <property type="entry name" value="MOCOS_middle"/>
</dbReference>
<dbReference type="GO" id="GO:0030151">
    <property type="term" value="F:molybdenum ion binding"/>
    <property type="evidence" value="ECO:0007669"/>
    <property type="project" value="InterPro"/>
</dbReference>
<dbReference type="InterPro" id="IPR005302">
    <property type="entry name" value="MoCF_Sase_C"/>
</dbReference>
<dbReference type="EMBL" id="WBJZ01000029">
    <property type="protein sequence ID" value="KAB1652626.1"/>
    <property type="molecule type" value="Genomic_DNA"/>
</dbReference>
<proteinExistence type="predicted"/>
<evidence type="ECO:0000313" key="3">
    <source>
        <dbReference type="Proteomes" id="UP000467240"/>
    </source>
</evidence>
<protein>
    <submittedName>
        <fullName evidence="2">MOSC domain-containing protein</fullName>
    </submittedName>
</protein>
<dbReference type="Gene3D" id="2.40.33.20">
    <property type="entry name" value="PK beta-barrel domain-like"/>
    <property type="match status" value="1"/>
</dbReference>
<evidence type="ECO:0000259" key="1">
    <source>
        <dbReference type="PROSITE" id="PS51340"/>
    </source>
</evidence>
<dbReference type="SUPFAM" id="SSF50800">
    <property type="entry name" value="PK beta-barrel domain-like"/>
    <property type="match status" value="1"/>
</dbReference>
<dbReference type="Pfam" id="PF03473">
    <property type="entry name" value="MOSC"/>
    <property type="match status" value="1"/>
</dbReference>
<dbReference type="GO" id="GO:0003824">
    <property type="term" value="F:catalytic activity"/>
    <property type="evidence" value="ECO:0007669"/>
    <property type="project" value="InterPro"/>
</dbReference>
<keyword evidence="3" id="KW-1185">Reference proteome</keyword>
<dbReference type="PROSITE" id="PS51340">
    <property type="entry name" value="MOSC"/>
    <property type="match status" value="1"/>
</dbReference>
<accession>A0A7J5BMH5</accession>
<feature type="domain" description="MOSC" evidence="1">
    <location>
        <begin position="84"/>
        <end position="228"/>
    </location>
</feature>
<comment type="caution">
    <text evidence="2">The sequence shown here is derived from an EMBL/GenBank/DDBJ whole genome shotgun (WGS) entry which is preliminary data.</text>
</comment>
<dbReference type="AlphaFoldDB" id="A0A7J5BMH5"/>
<dbReference type="Pfam" id="PF03476">
    <property type="entry name" value="MOSC_N"/>
    <property type="match status" value="1"/>
</dbReference>
<evidence type="ECO:0000313" key="2">
    <source>
        <dbReference type="EMBL" id="KAB1652626.1"/>
    </source>
</evidence>
<name>A0A7J5BMH5_9MICO</name>
<dbReference type="Proteomes" id="UP000467240">
    <property type="component" value="Unassembled WGS sequence"/>
</dbReference>
<gene>
    <name evidence="2" type="ORF">F8O01_16465</name>
</gene>